<evidence type="ECO:0000313" key="4">
    <source>
        <dbReference type="Proteomes" id="UP000250266"/>
    </source>
</evidence>
<dbReference type="PANTHER" id="PTHR31303:SF1">
    <property type="entry name" value="CTP-DEPENDENT DIACYLGLYCEROL KINASE 1"/>
    <property type="match status" value="1"/>
</dbReference>
<keyword evidence="2" id="KW-0472">Membrane</keyword>
<feature type="transmembrane region" description="Helical" evidence="2">
    <location>
        <begin position="338"/>
        <end position="358"/>
    </location>
</feature>
<protein>
    <recommendedName>
        <fullName evidence="5">Phosphatidate cytidylyltransferase</fullName>
    </recommendedName>
</protein>
<dbReference type="GO" id="GO:0005789">
    <property type="term" value="C:endoplasmic reticulum membrane"/>
    <property type="evidence" value="ECO:0007669"/>
    <property type="project" value="TreeGrafter"/>
</dbReference>
<evidence type="ECO:0000256" key="1">
    <source>
        <dbReference type="SAM" id="MobiDB-lite"/>
    </source>
</evidence>
<feature type="region of interest" description="Disordered" evidence="1">
    <location>
        <begin position="1"/>
        <end position="114"/>
    </location>
</feature>
<accession>A0A8E2E6D2</accession>
<name>A0A8E2E6D2_9PEZI</name>
<feature type="transmembrane region" description="Helical" evidence="2">
    <location>
        <begin position="220"/>
        <end position="238"/>
    </location>
</feature>
<dbReference type="EMBL" id="KV745081">
    <property type="protein sequence ID" value="OCK78090.1"/>
    <property type="molecule type" value="Genomic_DNA"/>
</dbReference>
<dbReference type="GO" id="GO:0006654">
    <property type="term" value="P:phosphatidic acid biosynthetic process"/>
    <property type="evidence" value="ECO:0007669"/>
    <property type="project" value="TreeGrafter"/>
</dbReference>
<feature type="transmembrane region" description="Helical" evidence="2">
    <location>
        <begin position="277"/>
        <end position="298"/>
    </location>
</feature>
<organism evidence="3 4">
    <name type="scientific">Lepidopterella palustris CBS 459.81</name>
    <dbReference type="NCBI Taxonomy" id="1314670"/>
    <lineage>
        <taxon>Eukaryota</taxon>
        <taxon>Fungi</taxon>
        <taxon>Dikarya</taxon>
        <taxon>Ascomycota</taxon>
        <taxon>Pezizomycotina</taxon>
        <taxon>Dothideomycetes</taxon>
        <taxon>Pleosporomycetidae</taxon>
        <taxon>Mytilinidiales</taxon>
        <taxon>Argynnaceae</taxon>
        <taxon>Lepidopterella</taxon>
    </lineage>
</organism>
<dbReference type="OrthoDB" id="5673at2759"/>
<keyword evidence="2" id="KW-0812">Transmembrane</keyword>
<evidence type="ECO:0000313" key="3">
    <source>
        <dbReference type="EMBL" id="OCK78090.1"/>
    </source>
</evidence>
<keyword evidence="4" id="KW-1185">Reference proteome</keyword>
<sequence>MASSKQYQVPSTPRVISPSPTPSETSARDGYFGPVTRSAARNNRRLPSPPQIDEDSSESDPEKRARARSRSPIIEGRRRRMSGLTTMKPGRASKDVGKKANPSLPNGTANGHLSPEAANKNLWREMSRSPSPLGLIPIHQKWRSFVHRHEVPRKILHVSIGFLTTYLYCTGTQASQIHPILLTLLVPIAATDVLRHHYYSVNRFYIRCLGALMRESEVDGWNGVIFYLLGAWIALRFFPKDVGVMGVLLLSWCDTAASTFGRLWGHYTWRVRPGKSLAGSIAACITGVLTAALFWGFVAPSMPAAYDSGPNSFAFQGTLTLPSQIRGYLGWTEAQGSITGALALGAMSLWAGVVAATSEAIDLFGWDDNLTIPVLCSAGLWGFLKILG</sequence>
<dbReference type="GO" id="GO:0004143">
    <property type="term" value="F:ATP-dependent diacylglycerol kinase activity"/>
    <property type="evidence" value="ECO:0007669"/>
    <property type="project" value="InterPro"/>
</dbReference>
<keyword evidence="2" id="KW-1133">Transmembrane helix</keyword>
<dbReference type="InterPro" id="IPR037997">
    <property type="entry name" value="Dgk1-like"/>
</dbReference>
<proteinExistence type="predicted"/>
<dbReference type="AlphaFoldDB" id="A0A8E2E6D2"/>
<evidence type="ECO:0000256" key="2">
    <source>
        <dbReference type="SAM" id="Phobius"/>
    </source>
</evidence>
<dbReference type="Proteomes" id="UP000250266">
    <property type="component" value="Unassembled WGS sequence"/>
</dbReference>
<feature type="transmembrane region" description="Helical" evidence="2">
    <location>
        <begin position="244"/>
        <end position="265"/>
    </location>
</feature>
<feature type="compositionally biased region" description="Polar residues" evidence="1">
    <location>
        <begin position="1"/>
        <end position="11"/>
    </location>
</feature>
<dbReference type="PANTHER" id="PTHR31303">
    <property type="entry name" value="CTP-DEPENDENT DIACYLGLYCEROL KINASE 1"/>
    <property type="match status" value="1"/>
</dbReference>
<reference evidence="3 4" key="1">
    <citation type="journal article" date="2016" name="Nat. Commun.">
        <title>Ectomycorrhizal ecology is imprinted in the genome of the dominant symbiotic fungus Cenococcum geophilum.</title>
        <authorList>
            <consortium name="DOE Joint Genome Institute"/>
            <person name="Peter M."/>
            <person name="Kohler A."/>
            <person name="Ohm R.A."/>
            <person name="Kuo A."/>
            <person name="Krutzmann J."/>
            <person name="Morin E."/>
            <person name="Arend M."/>
            <person name="Barry K.W."/>
            <person name="Binder M."/>
            <person name="Choi C."/>
            <person name="Clum A."/>
            <person name="Copeland A."/>
            <person name="Grisel N."/>
            <person name="Haridas S."/>
            <person name="Kipfer T."/>
            <person name="LaButti K."/>
            <person name="Lindquist E."/>
            <person name="Lipzen A."/>
            <person name="Maire R."/>
            <person name="Meier B."/>
            <person name="Mihaltcheva S."/>
            <person name="Molinier V."/>
            <person name="Murat C."/>
            <person name="Poggeler S."/>
            <person name="Quandt C.A."/>
            <person name="Sperisen C."/>
            <person name="Tritt A."/>
            <person name="Tisserant E."/>
            <person name="Crous P.W."/>
            <person name="Henrissat B."/>
            <person name="Nehls U."/>
            <person name="Egli S."/>
            <person name="Spatafora J.W."/>
            <person name="Grigoriev I.V."/>
            <person name="Martin F.M."/>
        </authorList>
    </citation>
    <scope>NUCLEOTIDE SEQUENCE [LARGE SCALE GENOMIC DNA]</scope>
    <source>
        <strain evidence="3 4">CBS 459.81</strain>
    </source>
</reference>
<gene>
    <name evidence="3" type="ORF">K432DRAFT_406753</name>
</gene>
<evidence type="ECO:0008006" key="5">
    <source>
        <dbReference type="Google" id="ProtNLM"/>
    </source>
</evidence>